<dbReference type="Proteomes" id="UP000030746">
    <property type="component" value="Unassembled WGS sequence"/>
</dbReference>
<dbReference type="HOGENOM" id="CLU_1962088_0_0_1"/>
<dbReference type="GeneID" id="20232538"/>
<evidence type="ECO:0000313" key="1">
    <source>
        <dbReference type="EMBL" id="ESO88575.1"/>
    </source>
</evidence>
<reference evidence="1 2" key="1">
    <citation type="journal article" date="2013" name="Nature">
        <title>Insights into bilaterian evolution from three spiralian genomes.</title>
        <authorList>
            <person name="Simakov O."/>
            <person name="Marletaz F."/>
            <person name="Cho S.J."/>
            <person name="Edsinger-Gonzales E."/>
            <person name="Havlak P."/>
            <person name="Hellsten U."/>
            <person name="Kuo D.H."/>
            <person name="Larsson T."/>
            <person name="Lv J."/>
            <person name="Arendt D."/>
            <person name="Savage R."/>
            <person name="Osoegawa K."/>
            <person name="de Jong P."/>
            <person name="Grimwood J."/>
            <person name="Chapman J.A."/>
            <person name="Shapiro H."/>
            <person name="Aerts A."/>
            <person name="Otillar R.P."/>
            <person name="Terry A.Y."/>
            <person name="Boore J.L."/>
            <person name="Grigoriev I.V."/>
            <person name="Lindberg D.R."/>
            <person name="Seaver E.C."/>
            <person name="Weisblat D.A."/>
            <person name="Putnam N.H."/>
            <person name="Rokhsar D.S."/>
        </authorList>
    </citation>
    <scope>NUCLEOTIDE SEQUENCE [LARGE SCALE GENOMIC DNA]</scope>
</reference>
<keyword evidence="2" id="KW-1185">Reference proteome</keyword>
<gene>
    <name evidence="1" type="ORF">LOTGIDRAFT_125805</name>
</gene>
<protein>
    <submittedName>
        <fullName evidence="1">Uncharacterized protein</fullName>
    </submittedName>
</protein>
<sequence>MLSCKQTSALEGYHSVINHFAPKMIDFSYHGILCKEQAVTKDGRARYKIVYPKFKKGDYSVRRILVDCTYDYVQTVMATAMGLGEVSHMNEHGVKLLKVPPPLCSEYERPDKVIDVQNLITRFNNAVR</sequence>
<organism evidence="1 2">
    <name type="scientific">Lottia gigantea</name>
    <name type="common">Giant owl limpet</name>
    <dbReference type="NCBI Taxonomy" id="225164"/>
    <lineage>
        <taxon>Eukaryota</taxon>
        <taxon>Metazoa</taxon>
        <taxon>Spiralia</taxon>
        <taxon>Lophotrochozoa</taxon>
        <taxon>Mollusca</taxon>
        <taxon>Gastropoda</taxon>
        <taxon>Patellogastropoda</taxon>
        <taxon>Lottioidea</taxon>
        <taxon>Lottiidae</taxon>
        <taxon>Lottia</taxon>
    </lineage>
</organism>
<dbReference type="OrthoDB" id="5987257at2759"/>
<dbReference type="KEGG" id="lgi:LOTGIDRAFT_125805"/>
<accession>V4A0W8</accession>
<dbReference type="CTD" id="20232538"/>
<dbReference type="RefSeq" id="XP_009060625.1">
    <property type="nucleotide sequence ID" value="XM_009062377.1"/>
</dbReference>
<dbReference type="EMBL" id="KB202656">
    <property type="protein sequence ID" value="ESO88575.1"/>
    <property type="molecule type" value="Genomic_DNA"/>
</dbReference>
<proteinExistence type="predicted"/>
<dbReference type="AlphaFoldDB" id="V4A0W8"/>
<dbReference type="OMA" id="ICRREEY"/>
<name>V4A0W8_LOTGI</name>
<evidence type="ECO:0000313" key="2">
    <source>
        <dbReference type="Proteomes" id="UP000030746"/>
    </source>
</evidence>